<dbReference type="Proteomes" id="UP000269692">
    <property type="component" value="Unassembled WGS sequence"/>
</dbReference>
<organism evidence="1 2">
    <name type="scientific">Xanthobacter tagetidis</name>
    <dbReference type="NCBI Taxonomy" id="60216"/>
    <lineage>
        <taxon>Bacteria</taxon>
        <taxon>Pseudomonadati</taxon>
        <taxon>Pseudomonadota</taxon>
        <taxon>Alphaproteobacteria</taxon>
        <taxon>Hyphomicrobiales</taxon>
        <taxon>Xanthobacteraceae</taxon>
        <taxon>Xanthobacter</taxon>
    </lineage>
</organism>
<comment type="caution">
    <text evidence="1">The sequence shown here is derived from an EMBL/GenBank/DDBJ whole genome shotgun (WGS) entry which is preliminary data.</text>
</comment>
<dbReference type="GO" id="GO:0030151">
    <property type="term" value="F:molybdenum ion binding"/>
    <property type="evidence" value="ECO:0007669"/>
    <property type="project" value="InterPro"/>
</dbReference>
<keyword evidence="2" id="KW-1185">Reference proteome</keyword>
<sequence>MVAADIYRALMETPGTPAGDPFDRHVVAAILSLALDEADAGGTGALAGLGLERGALLALVGDLFPDKVDYIAQRVPDAPVEVDEEERNIRDILAMYASGYASGHVSGAGRLQRALIALIARRARAPHHLWQDLGLRNRGELSELMARHFAPLKAKNAHDMKWKKFLYRMVCGSAGFTLCTAPVCAECDDFQACFGAEDGESRLAIARNGAALGMVAAQGAHAPQVTRAPER</sequence>
<dbReference type="Pfam" id="PF04891">
    <property type="entry name" value="NifQ"/>
    <property type="match status" value="1"/>
</dbReference>
<dbReference type="GO" id="GO:0009399">
    <property type="term" value="P:nitrogen fixation"/>
    <property type="evidence" value="ECO:0007669"/>
    <property type="project" value="InterPro"/>
</dbReference>
<gene>
    <name evidence="1" type="ORF">D9R14_01660</name>
</gene>
<name>A0A3L7AN11_9HYPH</name>
<evidence type="ECO:0000313" key="2">
    <source>
        <dbReference type="Proteomes" id="UP000269692"/>
    </source>
</evidence>
<dbReference type="RefSeq" id="WP_121621542.1">
    <property type="nucleotide sequence ID" value="NZ_JACIIW010000004.1"/>
</dbReference>
<dbReference type="EMBL" id="RCTF01000001">
    <property type="protein sequence ID" value="RLP81727.1"/>
    <property type="molecule type" value="Genomic_DNA"/>
</dbReference>
<dbReference type="AlphaFoldDB" id="A0A3L7AN11"/>
<reference evidence="1 2" key="1">
    <citation type="submission" date="2018-10" db="EMBL/GenBank/DDBJ databases">
        <title>Xanthobacter tagetidis genome sequencing and assembly.</title>
        <authorList>
            <person name="Maclea K.S."/>
            <person name="Goen A.E."/>
            <person name="Fatima S.A."/>
        </authorList>
    </citation>
    <scope>NUCLEOTIDE SEQUENCE [LARGE SCALE GENOMIC DNA]</scope>
    <source>
        <strain evidence="1 2">ATCC 700314</strain>
    </source>
</reference>
<evidence type="ECO:0000313" key="1">
    <source>
        <dbReference type="EMBL" id="RLP81727.1"/>
    </source>
</evidence>
<proteinExistence type="predicted"/>
<protein>
    <submittedName>
        <fullName evidence="1">Nitrogen fixation protein NifQ</fullName>
    </submittedName>
</protein>
<dbReference type="InterPro" id="IPR006975">
    <property type="entry name" value="NifQ"/>
</dbReference>
<accession>A0A3L7AN11</accession>
<dbReference type="OrthoDB" id="192277at2"/>